<dbReference type="Proteomes" id="UP000240080">
    <property type="component" value="Chromosome 8"/>
</dbReference>
<accession>A0A2R8ZSI7</accession>
<dbReference type="OMA" id="YVLEQWE"/>
<proteinExistence type="predicted"/>
<protein>
    <submittedName>
        <fullName evidence="1">Uncharacterized protein</fullName>
    </submittedName>
</protein>
<dbReference type="Ensembl" id="ENSPPAT00000030561.1">
    <property type="protein sequence ID" value="ENSPPAP00000007938.1"/>
    <property type="gene ID" value="ENSPPAG00000027198.1"/>
</dbReference>
<keyword evidence="2" id="KW-1185">Reference proteome</keyword>
<organism evidence="1 2">
    <name type="scientific">Pan paniscus</name>
    <name type="common">Pygmy chimpanzee</name>
    <name type="synonym">Bonobo</name>
    <dbReference type="NCBI Taxonomy" id="9597"/>
    <lineage>
        <taxon>Eukaryota</taxon>
        <taxon>Metazoa</taxon>
        <taxon>Chordata</taxon>
        <taxon>Craniata</taxon>
        <taxon>Vertebrata</taxon>
        <taxon>Euteleostomi</taxon>
        <taxon>Mammalia</taxon>
        <taxon>Eutheria</taxon>
        <taxon>Euarchontoglires</taxon>
        <taxon>Primates</taxon>
        <taxon>Haplorrhini</taxon>
        <taxon>Catarrhini</taxon>
        <taxon>Hominidae</taxon>
        <taxon>Pan</taxon>
    </lineage>
</organism>
<dbReference type="EMBL" id="AJFE02108819">
    <property type="status" value="NOT_ANNOTATED_CDS"/>
    <property type="molecule type" value="Genomic_DNA"/>
</dbReference>
<sequence length="153" mass="16598">MLPLRGSTPLPDGSFYPALLLKHTCCGPQAFLKCSFLDWTGDEQRAHLLASQCPSRTPPGWPGSFTARRLPWDNSLVKFTFPLPLSGAPSCVICGFWTPNVSLAVGPPEVWYVLEQWEAVICCVSSHPALESNGHSQPELPLSTPCLGFCSLG</sequence>
<evidence type="ECO:0000313" key="1">
    <source>
        <dbReference type="Ensembl" id="ENSPPAP00000007938.1"/>
    </source>
</evidence>
<name>A0A2R8ZSI7_PANPA</name>
<reference evidence="1" key="3">
    <citation type="submission" date="2025-09" db="UniProtKB">
        <authorList>
            <consortium name="Ensembl"/>
        </authorList>
    </citation>
    <scope>IDENTIFICATION</scope>
</reference>
<reference evidence="1 2" key="1">
    <citation type="journal article" date="2012" name="Nature">
        <title>The bonobo genome compared with the chimpanzee and human genomes.</title>
        <authorList>
            <person name="Prufer K."/>
            <person name="Munch K."/>
            <person name="Hellmann I."/>
            <person name="Akagi K."/>
            <person name="Miller J.R."/>
            <person name="Walenz B."/>
            <person name="Koren S."/>
            <person name="Sutton G."/>
            <person name="Kodira C."/>
            <person name="Winer R."/>
            <person name="Knight J.R."/>
            <person name="Mullikin J.C."/>
            <person name="Meader S.J."/>
            <person name="Ponting C.P."/>
            <person name="Lunter G."/>
            <person name="Higashino S."/>
            <person name="Hobolth A."/>
            <person name="Dutheil J."/>
            <person name="Karakoc E."/>
            <person name="Alkan C."/>
            <person name="Sajjadian S."/>
            <person name="Catacchio C.R."/>
            <person name="Ventura M."/>
            <person name="Marques-Bonet T."/>
            <person name="Eichler E.E."/>
            <person name="Andre C."/>
            <person name="Atencia R."/>
            <person name="Mugisha L."/>
            <person name="Junhold J."/>
            <person name="Patterson N."/>
            <person name="Siebauer M."/>
            <person name="Good J.M."/>
            <person name="Fischer A."/>
            <person name="Ptak S.E."/>
            <person name="Lachmann M."/>
            <person name="Symer D.E."/>
            <person name="Mailund T."/>
            <person name="Schierup M.H."/>
            <person name="Andres A.M."/>
            <person name="Kelso J."/>
            <person name="Paabo S."/>
        </authorList>
    </citation>
    <scope>NUCLEOTIDE SEQUENCE [LARGE SCALE GENOMIC DNA]</scope>
</reference>
<dbReference type="GeneTree" id="ENSGT00910000147307"/>
<evidence type="ECO:0000313" key="2">
    <source>
        <dbReference type="Proteomes" id="UP000240080"/>
    </source>
</evidence>
<dbReference type="AlphaFoldDB" id="A0A2R8ZSI7"/>
<reference evidence="1" key="2">
    <citation type="submission" date="2025-08" db="UniProtKB">
        <authorList>
            <consortium name="Ensembl"/>
        </authorList>
    </citation>
    <scope>IDENTIFICATION</scope>
</reference>